<protein>
    <submittedName>
        <fullName evidence="2">EthD domain-containing protein</fullName>
    </submittedName>
</protein>
<dbReference type="EMBL" id="JAOTJD010000041">
    <property type="protein sequence ID" value="MFD3265866.1"/>
    <property type="molecule type" value="Genomic_DNA"/>
</dbReference>
<reference evidence="2 3" key="1">
    <citation type="submission" date="2022-09" db="EMBL/GenBank/DDBJ databases">
        <title>New species of Phenylobacterium.</title>
        <authorList>
            <person name="Mieszkin S."/>
        </authorList>
    </citation>
    <scope>NUCLEOTIDE SEQUENCE [LARGE SCALE GENOMIC DNA]</scope>
    <source>
        <strain evidence="2 3">HK31-G</strain>
    </source>
</reference>
<evidence type="ECO:0000259" key="1">
    <source>
        <dbReference type="Pfam" id="PF07110"/>
    </source>
</evidence>
<comment type="caution">
    <text evidence="2">The sequence shown here is derived from an EMBL/GenBank/DDBJ whole genome shotgun (WGS) entry which is preliminary data.</text>
</comment>
<dbReference type="Pfam" id="PF07110">
    <property type="entry name" value="EthD"/>
    <property type="match status" value="1"/>
</dbReference>
<feature type="domain" description="EthD" evidence="1">
    <location>
        <begin position="12"/>
        <end position="107"/>
    </location>
</feature>
<proteinExistence type="predicted"/>
<dbReference type="Gene3D" id="3.30.70.100">
    <property type="match status" value="1"/>
</dbReference>
<accession>A0ABW6CVZ6</accession>
<dbReference type="NCBIfam" id="TIGR02118">
    <property type="entry name" value="EthD family reductase"/>
    <property type="match status" value="1"/>
</dbReference>
<evidence type="ECO:0000313" key="3">
    <source>
        <dbReference type="Proteomes" id="UP001598130"/>
    </source>
</evidence>
<organism evidence="2 3">
    <name type="scientific">Phenylobacterium ferrooxidans</name>
    <dbReference type="NCBI Taxonomy" id="2982689"/>
    <lineage>
        <taxon>Bacteria</taxon>
        <taxon>Pseudomonadati</taxon>
        <taxon>Pseudomonadota</taxon>
        <taxon>Alphaproteobacteria</taxon>
        <taxon>Caulobacterales</taxon>
        <taxon>Caulobacteraceae</taxon>
        <taxon>Phenylobacterium</taxon>
    </lineage>
</organism>
<evidence type="ECO:0000313" key="2">
    <source>
        <dbReference type="EMBL" id="MFD3265866.1"/>
    </source>
</evidence>
<sequence length="121" mass="13904">MIKLTFALVRLPSLSREDFQAYWHGTHGPLVTSVREVLGIQRYVQMHSLPDQFSEPVRASRDAPQPYDGVAQLWYESLEALGALMTKPAAQAAARLLLEDERRFIDHARSPLWWGQERVIF</sequence>
<dbReference type="InterPro" id="IPR009799">
    <property type="entry name" value="EthD_dom"/>
</dbReference>
<dbReference type="InterPro" id="IPR011008">
    <property type="entry name" value="Dimeric_a/b-barrel"/>
</dbReference>
<name>A0ABW6CVZ6_9CAUL</name>
<keyword evidence="3" id="KW-1185">Reference proteome</keyword>
<dbReference type="Proteomes" id="UP001598130">
    <property type="component" value="Unassembled WGS sequence"/>
</dbReference>
<gene>
    <name evidence="2" type="ORF">OCL97_18070</name>
</gene>
<dbReference type="RefSeq" id="WP_377371230.1">
    <property type="nucleotide sequence ID" value="NZ_JAOTJD010000041.1"/>
</dbReference>
<dbReference type="SUPFAM" id="SSF54909">
    <property type="entry name" value="Dimeric alpha+beta barrel"/>
    <property type="match status" value="1"/>
</dbReference>